<dbReference type="AlphaFoldDB" id="A0A7Y9ZDL8"/>
<reference evidence="4 5" key="1">
    <citation type="submission" date="2020-07" db="EMBL/GenBank/DDBJ databases">
        <title>Sequencing the genomes of 1000 actinobacteria strains.</title>
        <authorList>
            <person name="Klenk H.-P."/>
        </authorList>
    </citation>
    <scope>NUCLEOTIDE SEQUENCE [LARGE SCALE GENOMIC DNA]</scope>
    <source>
        <strain evidence="4 5">DSM 19970</strain>
    </source>
</reference>
<dbReference type="EC" id="3.1.1.41" evidence="4"/>
<gene>
    <name evidence="4" type="ORF">BKA03_002427</name>
</gene>
<proteinExistence type="predicted"/>
<dbReference type="Pfam" id="PF05448">
    <property type="entry name" value="AXE1"/>
    <property type="match status" value="1"/>
</dbReference>
<dbReference type="PANTHER" id="PTHR40111">
    <property type="entry name" value="CEPHALOSPORIN-C DEACETYLASE"/>
    <property type="match status" value="1"/>
</dbReference>
<dbReference type="RefSeq" id="WP_062074159.1">
    <property type="nucleotide sequence ID" value="NZ_BBRC01000002.1"/>
</dbReference>
<feature type="active site" description="Charge relay system" evidence="1">
    <location>
        <position position="307"/>
    </location>
</feature>
<dbReference type="GO" id="GO:0005976">
    <property type="term" value="P:polysaccharide metabolic process"/>
    <property type="evidence" value="ECO:0007669"/>
    <property type="project" value="TreeGrafter"/>
</dbReference>
<sequence>MAHVDLPLDQLRRFAPDVAEPADFDTFWKRTLAEARAAAGDVEVVPVETGLNHVDVFDVTFPGFGGHPIKAWYARPAGATEQLPCIVEITGYGGGRGLPIEHTLWPSAGYAYMILDTRGQGSAWGSGGDTPDPVGSTAALPGYMTRGILDPEDYYFRRVITDAVLAVDTARALPGVDASRVAFKGGSQGGGVTLGVAGLVPDLIAVMPDVPFLCYFERAVSMADTMPYPEIRQYLSVHRDVTEQVFRTLSYVDGVNFSKRATAPALWSIALMDDVCPPSTCFAAYNRYGERAGGVPKEVTVYPYNGHEGGGAHQLALQLAFMSEVLGYA</sequence>
<dbReference type="Proteomes" id="UP000547973">
    <property type="component" value="Unassembled WGS sequence"/>
</dbReference>
<evidence type="ECO:0000256" key="2">
    <source>
        <dbReference type="PIRSR" id="PIRSR639069-2"/>
    </source>
</evidence>
<evidence type="ECO:0000259" key="3">
    <source>
        <dbReference type="Pfam" id="PF05448"/>
    </source>
</evidence>
<evidence type="ECO:0000313" key="4">
    <source>
        <dbReference type="EMBL" id="NYI42308.1"/>
    </source>
</evidence>
<evidence type="ECO:0000256" key="1">
    <source>
        <dbReference type="PIRSR" id="PIRSR639069-1"/>
    </source>
</evidence>
<dbReference type="OrthoDB" id="9770528at2"/>
<feature type="binding site" evidence="2">
    <location>
        <position position="92"/>
    </location>
    <ligand>
        <name>substrate</name>
    </ligand>
</feature>
<keyword evidence="5" id="KW-1185">Reference proteome</keyword>
<dbReference type="InterPro" id="IPR008391">
    <property type="entry name" value="AXE1_dom"/>
</dbReference>
<comment type="caution">
    <text evidence="4">The sequence shown here is derived from an EMBL/GenBank/DDBJ whole genome shotgun (WGS) entry which is preliminary data.</text>
</comment>
<dbReference type="EMBL" id="JACBZO010000001">
    <property type="protein sequence ID" value="NYI42308.1"/>
    <property type="molecule type" value="Genomic_DNA"/>
</dbReference>
<dbReference type="Gene3D" id="3.40.50.1820">
    <property type="entry name" value="alpha/beta hydrolase"/>
    <property type="match status" value="1"/>
</dbReference>
<dbReference type="GO" id="GO:0047739">
    <property type="term" value="F:cephalosporin-C deacetylase activity"/>
    <property type="evidence" value="ECO:0007669"/>
    <property type="project" value="UniProtKB-EC"/>
</dbReference>
<dbReference type="InterPro" id="IPR039069">
    <property type="entry name" value="CE7"/>
</dbReference>
<feature type="active site" description="Charge relay system" evidence="1">
    <location>
        <position position="273"/>
    </location>
</feature>
<protein>
    <submittedName>
        <fullName evidence="4">Cephalosporin-C deacetylase</fullName>
        <ecNumber evidence="4">3.1.1.41</ecNumber>
    </submittedName>
</protein>
<organism evidence="4 5">
    <name type="scientific">Demequina lutea</name>
    <dbReference type="NCBI Taxonomy" id="431489"/>
    <lineage>
        <taxon>Bacteria</taxon>
        <taxon>Bacillati</taxon>
        <taxon>Actinomycetota</taxon>
        <taxon>Actinomycetes</taxon>
        <taxon>Micrococcales</taxon>
        <taxon>Demequinaceae</taxon>
        <taxon>Demequina</taxon>
    </lineage>
</organism>
<dbReference type="SUPFAM" id="SSF53474">
    <property type="entry name" value="alpha/beta-Hydrolases"/>
    <property type="match status" value="1"/>
</dbReference>
<feature type="active site" description="Nucleophile" evidence="1">
    <location>
        <position position="187"/>
    </location>
</feature>
<name>A0A7Y9ZDL8_9MICO</name>
<accession>A0A7Y9ZDL8</accession>
<dbReference type="InterPro" id="IPR029058">
    <property type="entry name" value="AB_hydrolase_fold"/>
</dbReference>
<dbReference type="PANTHER" id="PTHR40111:SF1">
    <property type="entry name" value="CEPHALOSPORIN-C DEACETYLASE"/>
    <property type="match status" value="1"/>
</dbReference>
<feature type="domain" description="Acetyl xylan esterase" evidence="3">
    <location>
        <begin position="1"/>
        <end position="323"/>
    </location>
</feature>
<evidence type="ECO:0000313" key="5">
    <source>
        <dbReference type="Proteomes" id="UP000547973"/>
    </source>
</evidence>
<keyword evidence="4" id="KW-0378">Hydrolase</keyword>